<evidence type="ECO:0000313" key="2">
    <source>
        <dbReference type="EMBL" id="EGI75872.1"/>
    </source>
</evidence>
<dbReference type="InterPro" id="IPR041685">
    <property type="entry name" value="AAA_GajA/Old/RecF-like"/>
</dbReference>
<dbReference type="InterPro" id="IPR051396">
    <property type="entry name" value="Bact_Antivir_Def_Nuclease"/>
</dbReference>
<dbReference type="STRING" id="887062.HGR_14019"/>
<gene>
    <name evidence="2" type="ORF">HGR_14019</name>
</gene>
<comment type="caution">
    <text evidence="2">The sequence shown here is derived from an EMBL/GenBank/DDBJ whole genome shotgun (WGS) entry which is preliminary data.</text>
</comment>
<evidence type="ECO:0000313" key="3">
    <source>
        <dbReference type="Proteomes" id="UP000016368"/>
    </source>
</evidence>
<dbReference type="Pfam" id="PF13175">
    <property type="entry name" value="AAA_15"/>
    <property type="match status" value="2"/>
</dbReference>
<organism evidence="2 3">
    <name type="scientific">Hylemonella gracilis ATCC 19624</name>
    <dbReference type="NCBI Taxonomy" id="887062"/>
    <lineage>
        <taxon>Bacteria</taxon>
        <taxon>Pseudomonadati</taxon>
        <taxon>Pseudomonadota</taxon>
        <taxon>Betaproteobacteria</taxon>
        <taxon>Burkholderiales</taxon>
        <taxon>Comamonadaceae</taxon>
        <taxon>Hylemonella</taxon>
    </lineage>
</organism>
<dbReference type="Proteomes" id="UP000016368">
    <property type="component" value="Unassembled WGS sequence"/>
</dbReference>
<reference evidence="2 3" key="1">
    <citation type="journal article" date="2011" name="EMBO J.">
        <title>Structural diversity of bacterial flagellar motors.</title>
        <authorList>
            <person name="Chen S."/>
            <person name="Beeby M."/>
            <person name="Murphy G.E."/>
            <person name="Leadbetter J.R."/>
            <person name="Hendrixson D.R."/>
            <person name="Briegel A."/>
            <person name="Li Z."/>
            <person name="Shi J."/>
            <person name="Tocheva E.I."/>
            <person name="Muller A."/>
            <person name="Dobro M.J."/>
            <person name="Jensen G.J."/>
        </authorList>
    </citation>
    <scope>NUCLEOTIDE SEQUENCE [LARGE SCALE GENOMIC DNA]</scope>
    <source>
        <strain evidence="2 3">ATCC 19624</strain>
    </source>
</reference>
<feature type="domain" description="Endonuclease GajA/Old nuclease/RecF-like AAA" evidence="1">
    <location>
        <begin position="162"/>
        <end position="316"/>
    </location>
</feature>
<dbReference type="RefSeq" id="WP_006298907.1">
    <property type="nucleotide sequence ID" value="NZ_AEGR01000089.1"/>
</dbReference>
<feature type="domain" description="Endonuclease GajA/Old nuclease/RecF-like AAA" evidence="1">
    <location>
        <begin position="1"/>
        <end position="72"/>
    </location>
</feature>
<dbReference type="eggNOG" id="COG4637">
    <property type="taxonomic scope" value="Bacteria"/>
</dbReference>
<dbReference type="Gene3D" id="3.40.50.300">
    <property type="entry name" value="P-loop containing nucleotide triphosphate hydrolases"/>
    <property type="match status" value="1"/>
</dbReference>
<dbReference type="PANTHER" id="PTHR43581:SF4">
    <property type="entry name" value="ATP_GTP PHOSPHATASE"/>
    <property type="match status" value="1"/>
</dbReference>
<sequence>MKLAEIRVRNFRSIETEQRLPIPGSMTLVGPNNSGKTNLLRAIQLLFTGQANIYEYDRAYDLTFGVGRNRTSITATFEGDPAIDSNIYGDLDELHKLQGTTRNGNQIPLTLYFTDTNTPVYSFFPNVKRPPKAEGVQYSRTHIALLSKLLGRFKLHYVPSAKSIDEIYDELLTPFLRRKVSAVIEAQLTAIESVLDEAAAALNAELKSAELNGFTARFCVPDESIEDLLSGFDFNIADPHETPIHEKGMGVQTTALLAAFKWITQQEKSSGHEVIWLLEEPESYLHPHLAKSCSAILESLSQDSTVVKTTHSMAFVPQNPRFLRGTNLTKTSRSEVVEYKTYSEATHAIRGALGVRFGDFYNLSELNVFVEGPTDREVFTSILGLLPVDIYPFPKLRLAQIEDFGGVKHLSGFLRATYQFIKSERPNVTVFDGDDAGEKERRDLQGFFGQKEIPFEANLHFVSVRSRFALEGLFPDEWIKEIHAENATWFSTYAIDAAGVLEPFTVKDDKKSSIQTKLQEKVAQAVGLGSFDWASRFLQVFEVIDTALAKQDLALNPQKYPF</sequence>
<dbReference type="EMBL" id="AEGR01000089">
    <property type="protein sequence ID" value="EGI75872.1"/>
    <property type="molecule type" value="Genomic_DNA"/>
</dbReference>
<evidence type="ECO:0000259" key="1">
    <source>
        <dbReference type="Pfam" id="PF13175"/>
    </source>
</evidence>
<proteinExistence type="predicted"/>
<accession>F3KWG5</accession>
<dbReference type="AlphaFoldDB" id="F3KWG5"/>
<dbReference type="PANTHER" id="PTHR43581">
    <property type="entry name" value="ATP/GTP PHOSPHATASE"/>
    <property type="match status" value="1"/>
</dbReference>
<dbReference type="SUPFAM" id="SSF52540">
    <property type="entry name" value="P-loop containing nucleoside triphosphate hydrolases"/>
    <property type="match status" value="1"/>
</dbReference>
<keyword evidence="3" id="KW-1185">Reference proteome</keyword>
<dbReference type="InterPro" id="IPR027417">
    <property type="entry name" value="P-loop_NTPase"/>
</dbReference>
<name>F3KWG5_9BURK</name>
<protein>
    <recommendedName>
        <fullName evidence="1">Endonuclease GajA/Old nuclease/RecF-like AAA domain-containing protein</fullName>
    </recommendedName>
</protein>